<name>A0A0U9HRC8_KLENI</name>
<keyword evidence="3" id="KW-0472">Membrane</keyword>
<dbReference type="InterPro" id="IPR036249">
    <property type="entry name" value="Thioredoxin-like_sf"/>
</dbReference>
<dbReference type="AlphaFoldDB" id="A0A0U9HRC8"/>
<reference evidence="5 6" key="1">
    <citation type="journal article" date="2014" name="Nat. Commun.">
        <title>Klebsormidium flaccidum genome reveals primary factors for plant terrestrial adaptation.</title>
        <authorList>
            <person name="Hori K."/>
            <person name="Maruyama F."/>
            <person name="Fujisawa T."/>
            <person name="Togashi T."/>
            <person name="Yamamoto N."/>
            <person name="Seo M."/>
            <person name="Sato S."/>
            <person name="Yamada T."/>
            <person name="Mori H."/>
            <person name="Tajima N."/>
            <person name="Moriyama T."/>
            <person name="Ikeuchi M."/>
            <person name="Watanabe M."/>
            <person name="Wada H."/>
            <person name="Kobayashi K."/>
            <person name="Saito M."/>
            <person name="Masuda T."/>
            <person name="Sasaki-Sekimoto Y."/>
            <person name="Mashiguchi K."/>
            <person name="Awai K."/>
            <person name="Shimojima M."/>
            <person name="Masuda S."/>
            <person name="Iwai M."/>
            <person name="Nobusawa T."/>
            <person name="Narise T."/>
            <person name="Kondo S."/>
            <person name="Saito H."/>
            <person name="Sato R."/>
            <person name="Murakawa M."/>
            <person name="Ihara Y."/>
            <person name="Oshima-Yamada Y."/>
            <person name="Ohtaka K."/>
            <person name="Satoh M."/>
            <person name="Sonobe K."/>
            <person name="Ishii M."/>
            <person name="Ohtani R."/>
            <person name="Kanamori-Sato M."/>
            <person name="Honoki R."/>
            <person name="Miyazaki D."/>
            <person name="Mochizuki H."/>
            <person name="Umetsu J."/>
            <person name="Higashi K."/>
            <person name="Shibata D."/>
            <person name="Kamiya Y."/>
            <person name="Sato N."/>
            <person name="Nakamura Y."/>
            <person name="Tabata S."/>
            <person name="Ida S."/>
            <person name="Kurokawa K."/>
            <person name="Ohta H."/>
        </authorList>
    </citation>
    <scope>NUCLEOTIDE SEQUENCE [LARGE SCALE GENOMIC DNA]</scope>
    <source>
        <strain evidence="5 6">NIES-2285</strain>
    </source>
</reference>
<gene>
    <name evidence="5" type="ORF">KFL_000060800</name>
</gene>
<feature type="transmembrane region" description="Helical" evidence="3">
    <location>
        <begin position="290"/>
        <end position="310"/>
    </location>
</feature>
<dbReference type="InterPro" id="IPR017937">
    <property type="entry name" value="Thioredoxin_CS"/>
</dbReference>
<dbReference type="InterPro" id="IPR013766">
    <property type="entry name" value="Thioredoxin_domain"/>
</dbReference>
<protein>
    <recommendedName>
        <fullName evidence="4">Thioredoxin domain-containing protein</fullName>
    </recommendedName>
</protein>
<dbReference type="STRING" id="105231.A0A0U9HRC8"/>
<comment type="similarity">
    <text evidence="1">Belongs to the protein disulfide isomerase family.</text>
</comment>
<feature type="coiled-coil region" evidence="2">
    <location>
        <begin position="84"/>
        <end position="125"/>
    </location>
</feature>
<dbReference type="GO" id="GO:0006457">
    <property type="term" value="P:protein folding"/>
    <property type="evidence" value="ECO:0000318"/>
    <property type="project" value="GO_Central"/>
</dbReference>
<feature type="domain" description="Thioredoxin" evidence="4">
    <location>
        <begin position="322"/>
        <end position="445"/>
    </location>
</feature>
<organism evidence="5 6">
    <name type="scientific">Klebsormidium nitens</name>
    <name type="common">Green alga</name>
    <name type="synonym">Ulothrix nitens</name>
    <dbReference type="NCBI Taxonomy" id="105231"/>
    <lineage>
        <taxon>Eukaryota</taxon>
        <taxon>Viridiplantae</taxon>
        <taxon>Streptophyta</taxon>
        <taxon>Klebsormidiophyceae</taxon>
        <taxon>Klebsormidiales</taxon>
        <taxon>Klebsormidiaceae</taxon>
        <taxon>Klebsormidium</taxon>
    </lineage>
</organism>
<dbReference type="SUPFAM" id="SSF52833">
    <property type="entry name" value="Thioredoxin-like"/>
    <property type="match status" value="1"/>
</dbReference>
<dbReference type="GO" id="GO:0003756">
    <property type="term" value="F:protein disulfide isomerase activity"/>
    <property type="evidence" value="ECO:0000318"/>
    <property type="project" value="GO_Central"/>
</dbReference>
<evidence type="ECO:0000256" key="3">
    <source>
        <dbReference type="SAM" id="Phobius"/>
    </source>
</evidence>
<proteinExistence type="inferred from homology"/>
<evidence type="ECO:0000313" key="6">
    <source>
        <dbReference type="Proteomes" id="UP000054558"/>
    </source>
</evidence>
<dbReference type="PANTHER" id="PTHR45672">
    <property type="entry name" value="PROTEIN DISULFIDE-ISOMERASE C17H9.14C-RELATED"/>
    <property type="match status" value="1"/>
</dbReference>
<accession>A0A0U9HRC8</accession>
<dbReference type="CDD" id="cd02961">
    <property type="entry name" value="PDI_a_family"/>
    <property type="match status" value="1"/>
</dbReference>
<dbReference type="Pfam" id="PF00085">
    <property type="entry name" value="Thioredoxin"/>
    <property type="match status" value="1"/>
</dbReference>
<evidence type="ECO:0000256" key="2">
    <source>
        <dbReference type="SAM" id="Coils"/>
    </source>
</evidence>
<dbReference type="GO" id="GO:0005783">
    <property type="term" value="C:endoplasmic reticulum"/>
    <property type="evidence" value="ECO:0000318"/>
    <property type="project" value="GO_Central"/>
</dbReference>
<keyword evidence="2" id="KW-0175">Coiled coil</keyword>
<dbReference type="EMBL" id="DF236955">
    <property type="protein sequence ID" value="GAQ78013.1"/>
    <property type="molecule type" value="Genomic_DNA"/>
</dbReference>
<evidence type="ECO:0000256" key="1">
    <source>
        <dbReference type="ARBA" id="ARBA00006347"/>
    </source>
</evidence>
<keyword evidence="3" id="KW-0812">Transmembrane</keyword>
<keyword evidence="3" id="KW-1133">Transmembrane helix</keyword>
<dbReference type="Gene3D" id="3.40.30.10">
    <property type="entry name" value="Glutaredoxin"/>
    <property type="match status" value="1"/>
</dbReference>
<sequence length="448" mass="48938">MKGAVAVEAATHFKQFETVLQVLESHEKAVKAEVRHSDAAQVFHNGTWPALLGLAQGSAGHATKGSKSFEVHLQEIQAESSANNASWALEKAEMEAKLEKMSREVANLEALLRDLQQEALTTTQTAGPWQGEEAEGEERAWWQPARMLAGSAWSSASTSIQQLNHTEPQVPNNPHTARFLPVPQATPAAFPLLAPQPHSPSSDAQLRTTEQPPLLAAEESLTRRLSELRSQVANAQGAPRNPFKTLGLHALETLRKVQRGGGEVLGSLSETARSLQGRALPMMQKGPREAQLVVGAVVFAVAVAAAGGLVRRAYRHQQEVRIVAMRLAAEEQLREMQGTVVDLNVDNFVPVLTTRPTIVKFYTDWCPYCKRMAPTWEELAKRISEKGLNVQVARLNADVYSEPVMDLNLKGFPSLVLFQGTKPILNYTGPRDIDALLGVVEASYGHTP</sequence>
<dbReference type="PROSITE" id="PS51352">
    <property type="entry name" value="THIOREDOXIN_2"/>
    <property type="match status" value="1"/>
</dbReference>
<evidence type="ECO:0000259" key="4">
    <source>
        <dbReference type="PROSITE" id="PS51352"/>
    </source>
</evidence>
<evidence type="ECO:0000313" key="5">
    <source>
        <dbReference type="EMBL" id="GAQ78013.1"/>
    </source>
</evidence>
<dbReference type="PROSITE" id="PS00194">
    <property type="entry name" value="THIOREDOXIN_1"/>
    <property type="match status" value="1"/>
</dbReference>
<dbReference type="OrthoDB" id="74910at2759"/>
<dbReference type="InterPro" id="IPR051063">
    <property type="entry name" value="PDI"/>
</dbReference>
<dbReference type="PANTHER" id="PTHR45672:SF11">
    <property type="entry name" value="PROTEIN DISULFIDE-ISOMERASE C17H9.14C"/>
    <property type="match status" value="1"/>
</dbReference>
<dbReference type="Proteomes" id="UP000054558">
    <property type="component" value="Unassembled WGS sequence"/>
</dbReference>
<keyword evidence="6" id="KW-1185">Reference proteome</keyword>